<dbReference type="Gene3D" id="3.40.50.300">
    <property type="entry name" value="P-loop containing nucleotide triphosphate hydrolases"/>
    <property type="match status" value="1"/>
</dbReference>
<dbReference type="InterPro" id="IPR027417">
    <property type="entry name" value="P-loop_NTPase"/>
</dbReference>
<keyword evidence="12" id="KW-1185">Reference proteome</keyword>
<dbReference type="SUPFAM" id="SSF52540">
    <property type="entry name" value="P-loop containing nucleoside triphosphate hydrolases"/>
    <property type="match status" value="1"/>
</dbReference>
<evidence type="ECO:0000256" key="5">
    <source>
        <dbReference type="ARBA" id="ARBA00022741"/>
    </source>
</evidence>
<keyword evidence="5" id="KW-0547">Nucleotide-binding</keyword>
<accession>A0A4R7ER47</accession>
<keyword evidence="9" id="KW-0472">Membrane</keyword>
<dbReference type="GO" id="GO:0005886">
    <property type="term" value="C:plasma membrane"/>
    <property type="evidence" value="ECO:0007669"/>
    <property type="project" value="UniProtKB-SubCell"/>
</dbReference>
<keyword evidence="7" id="KW-0408">Iron</keyword>
<dbReference type="GO" id="GO:0005524">
    <property type="term" value="F:ATP binding"/>
    <property type="evidence" value="ECO:0007669"/>
    <property type="project" value="UniProtKB-KW"/>
</dbReference>
<dbReference type="Proteomes" id="UP000295215">
    <property type="component" value="Unassembled WGS sequence"/>
</dbReference>
<dbReference type="GO" id="GO:0016887">
    <property type="term" value="F:ATP hydrolysis activity"/>
    <property type="evidence" value="ECO:0007669"/>
    <property type="project" value="InterPro"/>
</dbReference>
<keyword evidence="6 11" id="KW-0067">ATP-binding</keyword>
<dbReference type="RefSeq" id="WP_133713814.1">
    <property type="nucleotide sequence ID" value="NZ_SOAG01000053.1"/>
</dbReference>
<keyword evidence="3" id="KW-1003">Cell membrane</keyword>
<dbReference type="OrthoDB" id="9787851at2"/>
<evidence type="ECO:0000256" key="9">
    <source>
        <dbReference type="ARBA" id="ARBA00023136"/>
    </source>
</evidence>
<dbReference type="InterPro" id="IPR051535">
    <property type="entry name" value="Siderophore_ABC-ATPase"/>
</dbReference>
<evidence type="ECO:0000256" key="1">
    <source>
        <dbReference type="ARBA" id="ARBA00004202"/>
    </source>
</evidence>
<keyword evidence="8" id="KW-0406">Ion transport</keyword>
<dbReference type="InterPro" id="IPR003593">
    <property type="entry name" value="AAA+_ATPase"/>
</dbReference>
<evidence type="ECO:0000256" key="7">
    <source>
        <dbReference type="ARBA" id="ARBA00023004"/>
    </source>
</evidence>
<comment type="caution">
    <text evidence="11">The sequence shown here is derived from an EMBL/GenBank/DDBJ whole genome shotgun (WGS) entry which is preliminary data.</text>
</comment>
<dbReference type="EMBL" id="SOAG01000053">
    <property type="protein sequence ID" value="TDS50609.1"/>
    <property type="molecule type" value="Genomic_DNA"/>
</dbReference>
<evidence type="ECO:0000256" key="8">
    <source>
        <dbReference type="ARBA" id="ARBA00023065"/>
    </source>
</evidence>
<evidence type="ECO:0000259" key="10">
    <source>
        <dbReference type="PROSITE" id="PS50893"/>
    </source>
</evidence>
<proteinExistence type="predicted"/>
<dbReference type="SMART" id="SM00382">
    <property type="entry name" value="AAA"/>
    <property type="match status" value="1"/>
</dbReference>
<evidence type="ECO:0000256" key="2">
    <source>
        <dbReference type="ARBA" id="ARBA00022448"/>
    </source>
</evidence>
<protein>
    <submittedName>
        <fullName evidence="11">Iron complex transport system ATP-binding protein</fullName>
    </submittedName>
</protein>
<gene>
    <name evidence="11" type="ORF">C8P70_1536</name>
</gene>
<feature type="domain" description="ABC transporter" evidence="10">
    <location>
        <begin position="6"/>
        <end position="247"/>
    </location>
</feature>
<dbReference type="PANTHER" id="PTHR42771">
    <property type="entry name" value="IRON(3+)-HYDROXAMATE IMPORT ATP-BINDING PROTEIN FHUC"/>
    <property type="match status" value="1"/>
</dbReference>
<dbReference type="Pfam" id="PF00005">
    <property type="entry name" value="ABC_tran"/>
    <property type="match status" value="1"/>
</dbReference>
<dbReference type="GO" id="GO:0006826">
    <property type="term" value="P:iron ion transport"/>
    <property type="evidence" value="ECO:0007669"/>
    <property type="project" value="UniProtKB-KW"/>
</dbReference>
<evidence type="ECO:0000256" key="4">
    <source>
        <dbReference type="ARBA" id="ARBA00022496"/>
    </source>
</evidence>
<dbReference type="PANTHER" id="PTHR42771:SF2">
    <property type="entry name" value="IRON(3+)-HYDROXAMATE IMPORT ATP-BINDING PROTEIN FHUC"/>
    <property type="match status" value="1"/>
</dbReference>
<reference evidence="11 12" key="1">
    <citation type="submission" date="2019-03" db="EMBL/GenBank/DDBJ databases">
        <title>Genomic Encyclopedia of Archaeal and Bacterial Type Strains, Phase II (KMG-II): from individual species to whole genera.</title>
        <authorList>
            <person name="Goeker M."/>
        </authorList>
    </citation>
    <scope>NUCLEOTIDE SEQUENCE [LARGE SCALE GENOMIC DNA]</scope>
    <source>
        <strain evidence="11 12">DSM 28213</strain>
    </source>
</reference>
<sequence>MQKTILKTTDLAIGYQTNKATERIIQEKVNIQLKIGTLTALLGVNGIGKSTLLKALYSGNHILKGNVLLEEKSISKYSTQERAKYISIVLTEKIPYSNLSVKELLKIGRTPYTNWSIHLTSEDWFWIDKAITLTNIEDLISYKVSQLSDGQLQRILIARAIAQNTPVIILDEPTNHLDLNHKVSLFKLLKKLAEEEDKAILFSSHDMDLSLQLSDEIIVLKSNFNIQGTSDTLIKKGVFDYFFNDNNLFFDRDQRRFIVK</sequence>
<dbReference type="AlphaFoldDB" id="A0A4R7ER47"/>
<evidence type="ECO:0000256" key="6">
    <source>
        <dbReference type="ARBA" id="ARBA00022840"/>
    </source>
</evidence>
<keyword evidence="4" id="KW-0410">Iron transport</keyword>
<evidence type="ECO:0000313" key="12">
    <source>
        <dbReference type="Proteomes" id="UP000295215"/>
    </source>
</evidence>
<dbReference type="PROSITE" id="PS50893">
    <property type="entry name" value="ABC_TRANSPORTER_2"/>
    <property type="match status" value="1"/>
</dbReference>
<evidence type="ECO:0000313" key="11">
    <source>
        <dbReference type="EMBL" id="TDS50609.1"/>
    </source>
</evidence>
<dbReference type="InterPro" id="IPR003439">
    <property type="entry name" value="ABC_transporter-like_ATP-bd"/>
</dbReference>
<keyword evidence="2" id="KW-0813">Transport</keyword>
<comment type="subcellular location">
    <subcellularLocation>
        <location evidence="1">Cell membrane</location>
        <topology evidence="1">Peripheral membrane protein</topology>
    </subcellularLocation>
</comment>
<dbReference type="CDD" id="cd03214">
    <property type="entry name" value="ABC_Iron-Siderophores_B12_Hemin"/>
    <property type="match status" value="1"/>
</dbReference>
<name>A0A4R7ER47_9FLAO</name>
<evidence type="ECO:0000256" key="3">
    <source>
        <dbReference type="ARBA" id="ARBA00022475"/>
    </source>
</evidence>
<organism evidence="11 12">
    <name type="scientific">Myroides indicus</name>
    <dbReference type="NCBI Taxonomy" id="1323422"/>
    <lineage>
        <taxon>Bacteria</taxon>
        <taxon>Pseudomonadati</taxon>
        <taxon>Bacteroidota</taxon>
        <taxon>Flavobacteriia</taxon>
        <taxon>Flavobacteriales</taxon>
        <taxon>Flavobacteriaceae</taxon>
        <taxon>Myroides</taxon>
    </lineage>
</organism>